<feature type="compositionally biased region" description="Acidic residues" evidence="1">
    <location>
        <begin position="82"/>
        <end position="92"/>
    </location>
</feature>
<dbReference type="KEGG" id="hro:HELRODRAFT_177941"/>
<dbReference type="EMBL" id="KB097336">
    <property type="protein sequence ID" value="ESN97512.1"/>
    <property type="molecule type" value="Genomic_DNA"/>
</dbReference>
<evidence type="ECO:0000256" key="2">
    <source>
        <dbReference type="SAM" id="SignalP"/>
    </source>
</evidence>
<gene>
    <name evidence="4" type="primary">20206530</name>
    <name evidence="3" type="ORF">HELRODRAFT_177941</name>
</gene>
<reference evidence="5" key="1">
    <citation type="submission" date="2012-12" db="EMBL/GenBank/DDBJ databases">
        <authorList>
            <person name="Hellsten U."/>
            <person name="Grimwood J."/>
            <person name="Chapman J.A."/>
            <person name="Shapiro H."/>
            <person name="Aerts A."/>
            <person name="Otillar R.P."/>
            <person name="Terry A.Y."/>
            <person name="Boore J.L."/>
            <person name="Simakov O."/>
            <person name="Marletaz F."/>
            <person name="Cho S.-J."/>
            <person name="Edsinger-Gonzales E."/>
            <person name="Havlak P."/>
            <person name="Kuo D.-H."/>
            <person name="Larsson T."/>
            <person name="Lv J."/>
            <person name="Arendt D."/>
            <person name="Savage R."/>
            <person name="Osoegawa K."/>
            <person name="de Jong P."/>
            <person name="Lindberg D.R."/>
            <person name="Seaver E.C."/>
            <person name="Weisblat D.A."/>
            <person name="Putnam N.H."/>
            <person name="Grigoriev I.V."/>
            <person name="Rokhsar D.S."/>
        </authorList>
    </citation>
    <scope>NUCLEOTIDE SEQUENCE</scope>
</reference>
<evidence type="ECO:0000256" key="1">
    <source>
        <dbReference type="SAM" id="MobiDB-lite"/>
    </source>
</evidence>
<evidence type="ECO:0000313" key="3">
    <source>
        <dbReference type="EMBL" id="ESN97512.1"/>
    </source>
</evidence>
<keyword evidence="5" id="KW-1185">Reference proteome</keyword>
<feature type="compositionally biased region" description="Basic and acidic residues" evidence="1">
    <location>
        <begin position="177"/>
        <end position="186"/>
    </location>
</feature>
<dbReference type="Proteomes" id="UP000015101">
    <property type="component" value="Unassembled WGS sequence"/>
</dbReference>
<reference evidence="3 5" key="2">
    <citation type="journal article" date="2013" name="Nature">
        <title>Insights into bilaterian evolution from three spiralian genomes.</title>
        <authorList>
            <person name="Simakov O."/>
            <person name="Marletaz F."/>
            <person name="Cho S.J."/>
            <person name="Edsinger-Gonzales E."/>
            <person name="Havlak P."/>
            <person name="Hellsten U."/>
            <person name="Kuo D.H."/>
            <person name="Larsson T."/>
            <person name="Lv J."/>
            <person name="Arendt D."/>
            <person name="Savage R."/>
            <person name="Osoegawa K."/>
            <person name="de Jong P."/>
            <person name="Grimwood J."/>
            <person name="Chapman J.A."/>
            <person name="Shapiro H."/>
            <person name="Aerts A."/>
            <person name="Otillar R.P."/>
            <person name="Terry A.Y."/>
            <person name="Boore J.L."/>
            <person name="Grigoriev I.V."/>
            <person name="Lindberg D.R."/>
            <person name="Seaver E.C."/>
            <person name="Weisblat D.A."/>
            <person name="Putnam N.H."/>
            <person name="Rokhsar D.S."/>
        </authorList>
    </citation>
    <scope>NUCLEOTIDE SEQUENCE</scope>
</reference>
<sequence>MVKKLMLFVMVAVGLKMAMVSATNKIEINEDDLAKFKDLIREILPEITFTDEEYREFYDLLQGILDDSNTRKRSAENSVSADDSELADDPELAENSVSADKTDFETADENAAFEIQLAYEAFEEVMEEFFKSEISVDEQKIDELFTKMIQLYEDLAEDVSSDDDKSGSENEEYFGSGKEEDPERSD</sequence>
<keyword evidence="2" id="KW-0732">Signal</keyword>
<feature type="chain" id="PRO_5010980527" evidence="2">
    <location>
        <begin position="23"/>
        <end position="186"/>
    </location>
</feature>
<feature type="signal peptide" evidence="2">
    <location>
        <begin position="1"/>
        <end position="22"/>
    </location>
</feature>
<organism evidence="4 5">
    <name type="scientific">Helobdella robusta</name>
    <name type="common">Californian leech</name>
    <dbReference type="NCBI Taxonomy" id="6412"/>
    <lineage>
        <taxon>Eukaryota</taxon>
        <taxon>Metazoa</taxon>
        <taxon>Spiralia</taxon>
        <taxon>Lophotrochozoa</taxon>
        <taxon>Annelida</taxon>
        <taxon>Clitellata</taxon>
        <taxon>Hirudinea</taxon>
        <taxon>Rhynchobdellida</taxon>
        <taxon>Glossiphoniidae</taxon>
        <taxon>Helobdella</taxon>
    </lineage>
</organism>
<dbReference type="InParanoid" id="T1FCI1"/>
<feature type="region of interest" description="Disordered" evidence="1">
    <location>
        <begin position="157"/>
        <end position="186"/>
    </location>
</feature>
<evidence type="ECO:0000313" key="4">
    <source>
        <dbReference type="EnsemblMetazoa" id="HelroP177941"/>
    </source>
</evidence>
<dbReference type="RefSeq" id="XP_009024341.1">
    <property type="nucleotide sequence ID" value="XM_009026093.1"/>
</dbReference>
<proteinExistence type="predicted"/>
<dbReference type="CTD" id="20206530"/>
<dbReference type="EMBL" id="AMQM01006252">
    <property type="status" value="NOT_ANNOTATED_CDS"/>
    <property type="molecule type" value="Genomic_DNA"/>
</dbReference>
<accession>T1FCI1</accession>
<reference evidence="4" key="3">
    <citation type="submission" date="2015-06" db="UniProtKB">
        <authorList>
            <consortium name="EnsemblMetazoa"/>
        </authorList>
    </citation>
    <scope>IDENTIFICATION</scope>
</reference>
<name>T1FCI1_HELRO</name>
<feature type="region of interest" description="Disordered" evidence="1">
    <location>
        <begin position="75"/>
        <end position="103"/>
    </location>
</feature>
<dbReference type="GeneID" id="20206530"/>
<evidence type="ECO:0000313" key="5">
    <source>
        <dbReference type="Proteomes" id="UP000015101"/>
    </source>
</evidence>
<dbReference type="HOGENOM" id="CLU_1455966_0_0_1"/>
<dbReference type="EnsemblMetazoa" id="HelroT177941">
    <property type="protein sequence ID" value="HelroP177941"/>
    <property type="gene ID" value="HelroG177941"/>
</dbReference>
<dbReference type="AlphaFoldDB" id="T1FCI1"/>
<protein>
    <submittedName>
        <fullName evidence="3 4">Uncharacterized protein</fullName>
    </submittedName>
</protein>